<evidence type="ECO:0000256" key="10">
    <source>
        <dbReference type="ARBA" id="ARBA00022840"/>
    </source>
</evidence>
<dbReference type="CDD" id="cd16922">
    <property type="entry name" value="HATPase_EvgS-ArcB-TorS-like"/>
    <property type="match status" value="1"/>
</dbReference>
<evidence type="ECO:0000256" key="6">
    <source>
        <dbReference type="ARBA" id="ARBA00022679"/>
    </source>
</evidence>
<dbReference type="PRINTS" id="PR00344">
    <property type="entry name" value="BCTRLSENSOR"/>
</dbReference>
<evidence type="ECO:0000256" key="5">
    <source>
        <dbReference type="ARBA" id="ARBA00022553"/>
    </source>
</evidence>
<dbReference type="InterPro" id="IPR035965">
    <property type="entry name" value="PAS-like_dom_sf"/>
</dbReference>
<feature type="coiled-coil region" evidence="14">
    <location>
        <begin position="113"/>
        <end position="144"/>
    </location>
</feature>
<evidence type="ECO:0000256" key="8">
    <source>
        <dbReference type="ARBA" id="ARBA00022741"/>
    </source>
</evidence>
<feature type="domain" description="PAS" evidence="18">
    <location>
        <begin position="612"/>
        <end position="682"/>
    </location>
</feature>
<dbReference type="Gene3D" id="1.10.287.130">
    <property type="match status" value="1"/>
</dbReference>
<evidence type="ECO:0000256" key="2">
    <source>
        <dbReference type="ARBA" id="ARBA00004141"/>
    </source>
</evidence>
<dbReference type="NCBIfam" id="TIGR00229">
    <property type="entry name" value="sensory_box"/>
    <property type="match status" value="3"/>
</dbReference>
<keyword evidence="6" id="KW-0808">Transferase</keyword>
<evidence type="ECO:0000259" key="16">
    <source>
        <dbReference type="PROSITE" id="PS50046"/>
    </source>
</evidence>
<sequence>MKIAKIVKAEKDKAMIFFQQFLPDIVAIASTTIALVLKLWLEPFLLKSTVNGVFYLAIIVTSCYSGWRLGLIAVVLSTLAINYFLTSPQYQLGIATPETLFQLTIFFLIAFLINLLTSHLRDSKQQIEQLNKQLAEEKINLLRTAPLAAQMGMWNWNIETGKIEWSRDHEELFGLTPGTFDGRYESFLVCLHPDDKESINQALQEAIANKSLYQVEYRVVWPDGSIHWIEARGHAFYNQAGEPIQMTGTATAIDRRKQAQGLLQEKFEAQRLSMEITQRIRQSLNLEEIFQTTVNEIRQLLQTDRVIIFQFDPKWRGTVVAESVGTQWTAILSTEIYDPCFGEQYVEPYKQGLVTVKSDIYNAGIDICHLQLLANFQVRANLVVPIVKGGELWGLLIAHNCARPRQWQSTEIDLMRQLANQVSIAIQQSELFEQVQTELTERKQAEMALKQLNAELEQRVAKRTLELSQLNDRLLEVLLALQESEERRRLALDLTHIGFWDFHIPSGKVIWNDNHFTLLGLNPNTTDPSFELWRSCVHPEDLNWVEKQFLESIANCTDFAAEYRIVHPDGSVHWLMGRAKAISDAEGKPVRSLGVLLDICDRKQIEEALRQSEAKFRSLSEYSPLGVFKTNIHGDYVYINPRYQAICGCTFDEALGKGWLQFIHPEDREKFKAAFAKVRAQKQEFFGEMRFVRKDGTIRFARVRSAPIVSATNNLIGYVGMVEDITDNRAIEVMKKEFISIVSHELRTPLAAIRGSLGLLASGVLKNKPETAQQMLDIAVHDTERLVRLVNDILDLERLEAQKVKLNKQWYDGLMLMQQSVETVQSLAIQSNIRLVVEPTSVLVWGDSDRIIQTLVNLISNAIKFSPPETTVTLSVKDQTNQVLFEVKDQGRGIPADKLETIFGRFQQVDASDSREKGGTGLGLAICKSIVQQHRGKIWVESYLGEGSSFYFTLPKNLD</sequence>
<keyword evidence="12" id="KW-0902">Two-component regulatory system</keyword>
<evidence type="ECO:0000313" key="20">
    <source>
        <dbReference type="EMBL" id="MFB2937447.1"/>
    </source>
</evidence>
<protein>
    <recommendedName>
        <fullName evidence="4">histidine kinase</fullName>
        <ecNumber evidence="4">2.7.13.3</ecNumber>
    </recommendedName>
</protein>
<dbReference type="PROSITE" id="PS50113">
    <property type="entry name" value="PAC"/>
    <property type="match status" value="3"/>
</dbReference>
<dbReference type="CDD" id="cd00082">
    <property type="entry name" value="HisKA"/>
    <property type="match status" value="1"/>
</dbReference>
<evidence type="ECO:0000256" key="1">
    <source>
        <dbReference type="ARBA" id="ARBA00000085"/>
    </source>
</evidence>
<evidence type="ECO:0000259" key="18">
    <source>
        <dbReference type="PROSITE" id="PS50112"/>
    </source>
</evidence>
<dbReference type="InterPro" id="IPR016132">
    <property type="entry name" value="Phyto_chromo_attachment"/>
</dbReference>
<dbReference type="InterPro" id="IPR038318">
    <property type="entry name" value="KdpD_sf"/>
</dbReference>
<comment type="subcellular location">
    <subcellularLocation>
        <location evidence="2">Membrane</location>
        <topology evidence="2">Multi-pass membrane protein</topology>
    </subcellularLocation>
</comment>
<evidence type="ECO:0000313" key="21">
    <source>
        <dbReference type="Proteomes" id="UP001576776"/>
    </source>
</evidence>
<feature type="coiled-coil region" evidence="14">
    <location>
        <begin position="435"/>
        <end position="487"/>
    </location>
</feature>
<keyword evidence="9" id="KW-0418">Kinase</keyword>
<dbReference type="PROSITE" id="PS50046">
    <property type="entry name" value="PHYTOCHROME_2"/>
    <property type="match status" value="1"/>
</dbReference>
<feature type="domain" description="Phytochrome chromophore attachment site" evidence="16">
    <location>
        <begin position="285"/>
        <end position="421"/>
    </location>
</feature>
<dbReference type="Pfam" id="PF08447">
    <property type="entry name" value="PAS_3"/>
    <property type="match status" value="3"/>
</dbReference>
<dbReference type="Gene3D" id="3.30.450.20">
    <property type="entry name" value="PAS domain"/>
    <property type="match status" value="3"/>
</dbReference>
<dbReference type="InterPro" id="IPR001610">
    <property type="entry name" value="PAC"/>
</dbReference>
<comment type="similarity">
    <text evidence="3">In the N-terminal section; belongs to the phytochrome family.</text>
</comment>
<dbReference type="InterPro" id="IPR036097">
    <property type="entry name" value="HisK_dim/P_sf"/>
</dbReference>
<evidence type="ECO:0000256" key="12">
    <source>
        <dbReference type="ARBA" id="ARBA00023012"/>
    </source>
</evidence>
<dbReference type="PANTHER" id="PTHR43304:SF1">
    <property type="entry name" value="PAC DOMAIN-CONTAINING PROTEIN"/>
    <property type="match status" value="1"/>
</dbReference>
<evidence type="ECO:0000256" key="7">
    <source>
        <dbReference type="ARBA" id="ARBA00022692"/>
    </source>
</evidence>
<dbReference type="SMART" id="SM00086">
    <property type="entry name" value="PAC"/>
    <property type="match status" value="3"/>
</dbReference>
<dbReference type="SMART" id="SM00065">
    <property type="entry name" value="GAF"/>
    <property type="match status" value="1"/>
</dbReference>
<organism evidence="20 21">
    <name type="scientific">Floridaenema fluviatile BLCC-F154</name>
    <dbReference type="NCBI Taxonomy" id="3153640"/>
    <lineage>
        <taxon>Bacteria</taxon>
        <taxon>Bacillati</taxon>
        <taxon>Cyanobacteriota</taxon>
        <taxon>Cyanophyceae</taxon>
        <taxon>Oscillatoriophycideae</taxon>
        <taxon>Aerosakkonematales</taxon>
        <taxon>Aerosakkonemataceae</taxon>
        <taxon>Floridanema</taxon>
        <taxon>Floridanema fluviatile</taxon>
    </lineage>
</organism>
<dbReference type="InterPro" id="IPR029016">
    <property type="entry name" value="GAF-like_dom_sf"/>
</dbReference>
<gene>
    <name evidence="20" type="ORF">ACE1B6_19540</name>
</gene>
<evidence type="ECO:0000256" key="15">
    <source>
        <dbReference type="SAM" id="Phobius"/>
    </source>
</evidence>
<dbReference type="Proteomes" id="UP001576776">
    <property type="component" value="Unassembled WGS sequence"/>
</dbReference>
<dbReference type="EMBL" id="JBHFNS010000073">
    <property type="protein sequence ID" value="MFB2937447.1"/>
    <property type="molecule type" value="Genomic_DNA"/>
</dbReference>
<dbReference type="InterPro" id="IPR036890">
    <property type="entry name" value="HATPase_C_sf"/>
</dbReference>
<feature type="transmembrane region" description="Helical" evidence="15">
    <location>
        <begin position="100"/>
        <end position="120"/>
    </location>
</feature>
<feature type="transmembrane region" description="Helical" evidence="15">
    <location>
        <begin position="53"/>
        <end position="79"/>
    </location>
</feature>
<keyword evidence="21" id="KW-1185">Reference proteome</keyword>
<accession>A0ABV4YF40</accession>
<keyword evidence="7 15" id="KW-0812">Transmembrane</keyword>
<dbReference type="PANTHER" id="PTHR43304">
    <property type="entry name" value="PHYTOCHROME-LIKE PROTEIN CPH1"/>
    <property type="match status" value="1"/>
</dbReference>
<feature type="domain" description="Histidine kinase" evidence="17">
    <location>
        <begin position="741"/>
        <end position="958"/>
    </location>
</feature>
<dbReference type="Gene3D" id="3.30.450.40">
    <property type="match status" value="1"/>
</dbReference>
<keyword evidence="5" id="KW-0597">Phosphoprotein</keyword>
<evidence type="ECO:0000256" key="14">
    <source>
        <dbReference type="SAM" id="Coils"/>
    </source>
</evidence>
<dbReference type="Gene3D" id="2.10.70.100">
    <property type="match status" value="1"/>
</dbReference>
<dbReference type="PROSITE" id="PS50112">
    <property type="entry name" value="PAS"/>
    <property type="match status" value="2"/>
</dbReference>
<reference evidence="20 21" key="1">
    <citation type="submission" date="2024-09" db="EMBL/GenBank/DDBJ databases">
        <title>Floridaenema gen nov. (Aerosakkonemataceae, Aerosakkonematales ord. nov., Cyanobacteria) from benthic tropical and subtropical fresh waters, with the description of four new species.</title>
        <authorList>
            <person name="Moretto J.A."/>
            <person name="Berthold D.E."/>
            <person name="Lefler F.W."/>
            <person name="Huang I.-S."/>
            <person name="Laughinghouse H. IV."/>
        </authorList>
    </citation>
    <scope>NUCLEOTIDE SEQUENCE [LARGE SCALE GENOMIC DNA]</scope>
    <source>
        <strain evidence="20 21">BLCC-F154</strain>
    </source>
</reference>
<keyword evidence="13 15" id="KW-0472">Membrane</keyword>
<dbReference type="InterPro" id="IPR000014">
    <property type="entry name" value="PAS"/>
</dbReference>
<dbReference type="Gene3D" id="3.30.565.10">
    <property type="entry name" value="Histidine kinase-like ATPase, C-terminal domain"/>
    <property type="match status" value="1"/>
</dbReference>
<dbReference type="SMART" id="SM00387">
    <property type="entry name" value="HATPase_c"/>
    <property type="match status" value="1"/>
</dbReference>
<dbReference type="Pfam" id="PF13493">
    <property type="entry name" value="DUF4118"/>
    <property type="match status" value="1"/>
</dbReference>
<dbReference type="Pfam" id="PF00512">
    <property type="entry name" value="HisKA"/>
    <property type="match status" value="1"/>
</dbReference>
<feature type="transmembrane region" description="Helical" evidence="15">
    <location>
        <begin position="21"/>
        <end position="41"/>
    </location>
</feature>
<keyword evidence="14" id="KW-0175">Coiled coil</keyword>
<dbReference type="SMART" id="SM00091">
    <property type="entry name" value="PAS"/>
    <property type="match status" value="3"/>
</dbReference>
<dbReference type="PROSITE" id="PS50109">
    <property type="entry name" value="HIS_KIN"/>
    <property type="match status" value="1"/>
</dbReference>
<dbReference type="InterPro" id="IPR004358">
    <property type="entry name" value="Sig_transdc_His_kin-like_C"/>
</dbReference>
<evidence type="ECO:0000259" key="17">
    <source>
        <dbReference type="PROSITE" id="PS50109"/>
    </source>
</evidence>
<dbReference type="Pfam" id="PF02518">
    <property type="entry name" value="HATPase_c"/>
    <property type="match status" value="1"/>
</dbReference>
<dbReference type="InterPro" id="IPR003594">
    <property type="entry name" value="HATPase_dom"/>
</dbReference>
<dbReference type="InterPro" id="IPR003018">
    <property type="entry name" value="GAF"/>
</dbReference>
<feature type="domain" description="PAS" evidence="18">
    <location>
        <begin position="163"/>
        <end position="210"/>
    </location>
</feature>
<name>A0ABV4YF40_9CYAN</name>
<dbReference type="SUPFAM" id="SSF47384">
    <property type="entry name" value="Homodimeric domain of signal transducing histidine kinase"/>
    <property type="match status" value="1"/>
</dbReference>
<evidence type="ECO:0000256" key="4">
    <source>
        <dbReference type="ARBA" id="ARBA00012438"/>
    </source>
</evidence>
<dbReference type="InterPro" id="IPR003661">
    <property type="entry name" value="HisK_dim/P_dom"/>
</dbReference>
<dbReference type="InterPro" id="IPR000700">
    <property type="entry name" value="PAS-assoc_C"/>
</dbReference>
<comment type="catalytic activity">
    <reaction evidence="1">
        <text>ATP + protein L-histidine = ADP + protein N-phospho-L-histidine.</text>
        <dbReference type="EC" id="2.7.13.3"/>
    </reaction>
</comment>
<keyword evidence="10" id="KW-0067">ATP-binding</keyword>
<dbReference type="Pfam" id="PF01590">
    <property type="entry name" value="GAF"/>
    <property type="match status" value="1"/>
</dbReference>
<dbReference type="SUPFAM" id="SSF55781">
    <property type="entry name" value="GAF domain-like"/>
    <property type="match status" value="1"/>
</dbReference>
<feature type="domain" description="PAC" evidence="19">
    <location>
        <begin position="559"/>
        <end position="611"/>
    </location>
</feature>
<keyword evidence="8" id="KW-0547">Nucleotide-binding</keyword>
<dbReference type="SUPFAM" id="SSF55874">
    <property type="entry name" value="ATPase domain of HSP90 chaperone/DNA topoisomerase II/histidine kinase"/>
    <property type="match status" value="1"/>
</dbReference>
<dbReference type="InterPro" id="IPR005467">
    <property type="entry name" value="His_kinase_dom"/>
</dbReference>
<dbReference type="EC" id="2.7.13.3" evidence="4"/>
<evidence type="ECO:0000259" key="19">
    <source>
        <dbReference type="PROSITE" id="PS50113"/>
    </source>
</evidence>
<dbReference type="InterPro" id="IPR013655">
    <property type="entry name" value="PAS_fold_3"/>
</dbReference>
<dbReference type="InterPro" id="IPR052162">
    <property type="entry name" value="Sensor_kinase/Photoreceptor"/>
</dbReference>
<evidence type="ECO:0000256" key="3">
    <source>
        <dbReference type="ARBA" id="ARBA00006402"/>
    </source>
</evidence>
<dbReference type="SUPFAM" id="SSF55785">
    <property type="entry name" value="PYP-like sensor domain (PAS domain)"/>
    <property type="match status" value="3"/>
</dbReference>
<evidence type="ECO:0000256" key="9">
    <source>
        <dbReference type="ARBA" id="ARBA00022777"/>
    </source>
</evidence>
<dbReference type="InterPro" id="IPR025201">
    <property type="entry name" value="KdpD_TM"/>
</dbReference>
<proteinExistence type="inferred from homology"/>
<evidence type="ECO:0000256" key="11">
    <source>
        <dbReference type="ARBA" id="ARBA00022989"/>
    </source>
</evidence>
<keyword evidence="11 15" id="KW-1133">Transmembrane helix</keyword>
<dbReference type="RefSeq" id="WP_413258930.1">
    <property type="nucleotide sequence ID" value="NZ_JBHFNS010000073.1"/>
</dbReference>
<dbReference type="Gene3D" id="1.20.120.620">
    <property type="entry name" value="Backbone structure of the membrane domain of e. Coli histidine kinase receptor kdpd"/>
    <property type="match status" value="1"/>
</dbReference>
<feature type="domain" description="PAC" evidence="19">
    <location>
        <begin position="213"/>
        <end position="265"/>
    </location>
</feature>
<feature type="domain" description="PAC" evidence="19">
    <location>
        <begin position="685"/>
        <end position="737"/>
    </location>
</feature>
<dbReference type="SMART" id="SM00388">
    <property type="entry name" value="HisKA"/>
    <property type="match status" value="1"/>
</dbReference>
<dbReference type="CDD" id="cd00130">
    <property type="entry name" value="PAS"/>
    <property type="match status" value="3"/>
</dbReference>
<comment type="caution">
    <text evidence="20">The sequence shown here is derived from an EMBL/GenBank/DDBJ whole genome shotgun (WGS) entry which is preliminary data.</text>
</comment>
<evidence type="ECO:0000256" key="13">
    <source>
        <dbReference type="ARBA" id="ARBA00023136"/>
    </source>
</evidence>